<protein>
    <submittedName>
        <fullName evidence="2">YdiY family protein</fullName>
    </submittedName>
</protein>
<feature type="signal peptide" evidence="1">
    <location>
        <begin position="1"/>
        <end position="20"/>
    </location>
</feature>
<feature type="chain" id="PRO_5042995743" evidence="1">
    <location>
        <begin position="21"/>
        <end position="281"/>
    </location>
</feature>
<accession>A0AAN0NL72</accession>
<organism evidence="2 3">
    <name type="scientific">Yoonia rhodophyticola</name>
    <dbReference type="NCBI Taxonomy" id="3137370"/>
    <lineage>
        <taxon>Bacteria</taxon>
        <taxon>Pseudomonadati</taxon>
        <taxon>Pseudomonadota</taxon>
        <taxon>Alphaproteobacteria</taxon>
        <taxon>Rhodobacterales</taxon>
        <taxon>Paracoccaceae</taxon>
        <taxon>Yoonia</taxon>
    </lineage>
</organism>
<name>A0AAN0NL72_9RHOB</name>
<evidence type="ECO:0000256" key="1">
    <source>
        <dbReference type="SAM" id="SignalP"/>
    </source>
</evidence>
<keyword evidence="3" id="KW-1185">Reference proteome</keyword>
<proteinExistence type="predicted"/>
<gene>
    <name evidence="2" type="ORF">AABB31_05415</name>
</gene>
<evidence type="ECO:0000313" key="2">
    <source>
        <dbReference type="EMBL" id="WZU68355.1"/>
    </source>
</evidence>
<reference evidence="2 3" key="2">
    <citation type="submission" date="2024-08" db="EMBL/GenBank/DDBJ databases">
        <title>Phylogenomic analyses of a clade within the roseobacter group suggest taxonomic reassignments of species of the genera Aestuariivita, Citreicella, Loktanella, Nautella, Pelagibaca, Ruegeria, Thalassobius, Thiobacimonas and Tropicibacter, and the proposal o.</title>
        <authorList>
            <person name="Jeon C.O."/>
        </authorList>
    </citation>
    <scope>NUCLEOTIDE SEQUENCE [LARGE SCALE GENOMIC DNA]</scope>
    <source>
        <strain evidence="2 3">SS1-5</strain>
    </source>
</reference>
<dbReference type="Pfam" id="PF04338">
    <property type="entry name" value="DUF481"/>
    <property type="match status" value="1"/>
</dbReference>
<dbReference type="KEGG" id="yrh:AABB31_05415"/>
<dbReference type="AlphaFoldDB" id="A0AAN0NL72"/>
<sequence length="281" mass="29997">MKNVFIIAAISGFMATGAAAQTTTFNNQDASADAVEALEEAIEDDRDRDLGRFGNEGREIGSYGSLAVRGTNVQSGDDSTTDIGLGLRYGAFDGVNGFDITASLSYGETDSETTKDTLLAGIDYRRDLTASTFAFGKLEAFFDNLAEAPADPTETAPVEQDVFVGAGLGYRIFNDNMMQWSVQAGPGYRSAKLAGGDEIEEAAASVSSNFFRSLSESSYVTNDTDVIYSETLTTVNNELALNVAMTQTLSLRTSYTSVFDVDQGPQEGTNTLGVSVIYNFN</sequence>
<dbReference type="RefSeq" id="WP_342077644.1">
    <property type="nucleotide sequence ID" value="NZ_CP151767.2"/>
</dbReference>
<evidence type="ECO:0000313" key="3">
    <source>
        <dbReference type="Proteomes" id="UP001470809"/>
    </source>
</evidence>
<dbReference type="InterPro" id="IPR007433">
    <property type="entry name" value="DUF481"/>
</dbReference>
<reference evidence="3" key="1">
    <citation type="submission" date="2024-04" db="EMBL/GenBank/DDBJ databases">
        <title>Phylogenomic analyses of a clade within the roseobacter group suggest taxonomic reassignments of species of the genera Aestuariivita, Citreicella, Loktanella, Nautella, Pelagibaca, Ruegeria, Thalassobius, Thiobacimonas and Tropicibacter, and the proposal o.</title>
        <authorList>
            <person name="Jeon C.O."/>
        </authorList>
    </citation>
    <scope>NUCLEOTIDE SEQUENCE [LARGE SCALE GENOMIC DNA]</scope>
    <source>
        <strain evidence="3">SS1-5</strain>
    </source>
</reference>
<keyword evidence="1" id="KW-0732">Signal</keyword>
<dbReference type="EMBL" id="CP151767">
    <property type="protein sequence ID" value="WZU68355.1"/>
    <property type="molecule type" value="Genomic_DNA"/>
</dbReference>
<dbReference type="Proteomes" id="UP001470809">
    <property type="component" value="Chromosome"/>
</dbReference>